<organism evidence="2 3">
    <name type="scientific">Penicillium cosmopolitanum</name>
    <dbReference type="NCBI Taxonomy" id="1131564"/>
    <lineage>
        <taxon>Eukaryota</taxon>
        <taxon>Fungi</taxon>
        <taxon>Dikarya</taxon>
        <taxon>Ascomycota</taxon>
        <taxon>Pezizomycotina</taxon>
        <taxon>Eurotiomycetes</taxon>
        <taxon>Eurotiomycetidae</taxon>
        <taxon>Eurotiales</taxon>
        <taxon>Aspergillaceae</taxon>
        <taxon>Penicillium</taxon>
    </lineage>
</organism>
<dbReference type="RefSeq" id="XP_056492467.1">
    <property type="nucleotide sequence ID" value="XM_056626672.1"/>
</dbReference>
<sequence length="79" mass="8642">MMVATRQAHGPPPETNQGFKKSLRASGFLETWYEEQRTEYRSDFLKIRGGGAGGRVFGLNGRISLEAPAKGSVGATQWV</sequence>
<dbReference type="Proteomes" id="UP001147747">
    <property type="component" value="Unassembled WGS sequence"/>
</dbReference>
<accession>A0A9W9W837</accession>
<reference evidence="2" key="2">
    <citation type="journal article" date="2023" name="IMA Fungus">
        <title>Comparative genomic study of the Penicillium genus elucidates a diverse pangenome and 15 lateral gene transfer events.</title>
        <authorList>
            <person name="Petersen C."/>
            <person name="Sorensen T."/>
            <person name="Nielsen M.R."/>
            <person name="Sondergaard T.E."/>
            <person name="Sorensen J.L."/>
            <person name="Fitzpatrick D.A."/>
            <person name="Frisvad J.C."/>
            <person name="Nielsen K.L."/>
        </authorList>
    </citation>
    <scope>NUCLEOTIDE SEQUENCE</scope>
    <source>
        <strain evidence="2">IBT 29677</strain>
    </source>
</reference>
<keyword evidence="3" id="KW-1185">Reference proteome</keyword>
<comment type="caution">
    <text evidence="2">The sequence shown here is derived from an EMBL/GenBank/DDBJ whole genome shotgun (WGS) entry which is preliminary data.</text>
</comment>
<proteinExistence type="predicted"/>
<reference evidence="2" key="1">
    <citation type="submission" date="2022-12" db="EMBL/GenBank/DDBJ databases">
        <authorList>
            <person name="Petersen C."/>
        </authorList>
    </citation>
    <scope>NUCLEOTIDE SEQUENCE</scope>
    <source>
        <strain evidence="2">IBT 29677</strain>
    </source>
</reference>
<dbReference type="AlphaFoldDB" id="A0A9W9W837"/>
<name>A0A9W9W837_9EURO</name>
<dbReference type="GeneID" id="81365652"/>
<evidence type="ECO:0000313" key="3">
    <source>
        <dbReference type="Proteomes" id="UP001147747"/>
    </source>
</evidence>
<dbReference type="EMBL" id="JAPZBU010000004">
    <property type="protein sequence ID" value="KAJ5408152.1"/>
    <property type="molecule type" value="Genomic_DNA"/>
</dbReference>
<protein>
    <submittedName>
        <fullName evidence="2">Uncharacterized protein</fullName>
    </submittedName>
</protein>
<evidence type="ECO:0000256" key="1">
    <source>
        <dbReference type="SAM" id="MobiDB-lite"/>
    </source>
</evidence>
<evidence type="ECO:0000313" key="2">
    <source>
        <dbReference type="EMBL" id="KAJ5408152.1"/>
    </source>
</evidence>
<feature type="region of interest" description="Disordered" evidence="1">
    <location>
        <begin position="1"/>
        <end position="21"/>
    </location>
</feature>
<gene>
    <name evidence="2" type="ORF">N7509_002035</name>
</gene>